<feature type="non-terminal residue" evidence="1">
    <location>
        <position position="228"/>
    </location>
</feature>
<keyword evidence="2" id="KW-1185">Reference proteome</keyword>
<dbReference type="InterPro" id="IPR022198">
    <property type="entry name" value="DUF3723"/>
</dbReference>
<protein>
    <submittedName>
        <fullName evidence="1">Uncharacterized protein</fullName>
    </submittedName>
</protein>
<feature type="non-terminal residue" evidence="1">
    <location>
        <position position="1"/>
    </location>
</feature>
<dbReference type="Pfam" id="PF12520">
    <property type="entry name" value="DUF3723"/>
    <property type="match status" value="1"/>
</dbReference>
<dbReference type="Proteomes" id="UP000800200">
    <property type="component" value="Unassembled WGS sequence"/>
</dbReference>
<reference evidence="1" key="1">
    <citation type="journal article" date="2020" name="Stud. Mycol.">
        <title>101 Dothideomycetes genomes: a test case for predicting lifestyles and emergence of pathogens.</title>
        <authorList>
            <person name="Haridas S."/>
            <person name="Albert R."/>
            <person name="Binder M."/>
            <person name="Bloem J."/>
            <person name="Labutti K."/>
            <person name="Salamov A."/>
            <person name="Andreopoulos B."/>
            <person name="Baker S."/>
            <person name="Barry K."/>
            <person name="Bills G."/>
            <person name="Bluhm B."/>
            <person name="Cannon C."/>
            <person name="Castanera R."/>
            <person name="Culley D."/>
            <person name="Daum C."/>
            <person name="Ezra D."/>
            <person name="Gonzalez J."/>
            <person name="Henrissat B."/>
            <person name="Kuo A."/>
            <person name="Liang C."/>
            <person name="Lipzen A."/>
            <person name="Lutzoni F."/>
            <person name="Magnuson J."/>
            <person name="Mondo S."/>
            <person name="Nolan M."/>
            <person name="Ohm R."/>
            <person name="Pangilinan J."/>
            <person name="Park H.-J."/>
            <person name="Ramirez L."/>
            <person name="Alfaro M."/>
            <person name="Sun H."/>
            <person name="Tritt A."/>
            <person name="Yoshinaga Y."/>
            <person name="Zwiers L.-H."/>
            <person name="Turgeon B."/>
            <person name="Goodwin S."/>
            <person name="Spatafora J."/>
            <person name="Crous P."/>
            <person name="Grigoriev I."/>
        </authorList>
    </citation>
    <scope>NUCLEOTIDE SEQUENCE</scope>
    <source>
        <strain evidence="1">CBS 207.26</strain>
    </source>
</reference>
<sequence>VLHYFKHIYSTWLRILGGNVELIGLIDRADVDALKLRAPGASRNDLMFLQRRFNNSVLFASITNADQRMQIWRNLTSIYGLIPTLRSFFEDVKFIRPIAKAMKQLLADYSQGESFKGTIDVALTDRFCGENQTKGVLKLQRLDTKFTAVSGTVADQLRFGNLMLWLYGARHWPDLVKACPRTEKGAKMLTPREPQEVKWYVFTLLARQLGYSSNRIRQLTSQTPSQEF</sequence>
<dbReference type="OrthoDB" id="3945870at2759"/>
<evidence type="ECO:0000313" key="1">
    <source>
        <dbReference type="EMBL" id="KAF2184510.1"/>
    </source>
</evidence>
<dbReference type="EMBL" id="ML994637">
    <property type="protein sequence ID" value="KAF2184510.1"/>
    <property type="molecule type" value="Genomic_DNA"/>
</dbReference>
<proteinExistence type="predicted"/>
<dbReference type="AlphaFoldDB" id="A0A6A6E2Z3"/>
<accession>A0A6A6E2Z3</accession>
<evidence type="ECO:0000313" key="2">
    <source>
        <dbReference type="Proteomes" id="UP000800200"/>
    </source>
</evidence>
<organism evidence="1 2">
    <name type="scientific">Zopfia rhizophila CBS 207.26</name>
    <dbReference type="NCBI Taxonomy" id="1314779"/>
    <lineage>
        <taxon>Eukaryota</taxon>
        <taxon>Fungi</taxon>
        <taxon>Dikarya</taxon>
        <taxon>Ascomycota</taxon>
        <taxon>Pezizomycotina</taxon>
        <taxon>Dothideomycetes</taxon>
        <taxon>Dothideomycetes incertae sedis</taxon>
        <taxon>Zopfiaceae</taxon>
        <taxon>Zopfia</taxon>
    </lineage>
</organism>
<name>A0A6A6E2Z3_9PEZI</name>
<gene>
    <name evidence="1" type="ORF">K469DRAFT_454143</name>
</gene>